<feature type="domain" description="Methyltransferase" evidence="1">
    <location>
        <begin position="40"/>
        <end position="135"/>
    </location>
</feature>
<dbReference type="InterPro" id="IPR041698">
    <property type="entry name" value="Methyltransf_25"/>
</dbReference>
<dbReference type="EMBL" id="QDKP01000065">
    <property type="protein sequence ID" value="PVM71700.1"/>
    <property type="molecule type" value="Genomic_DNA"/>
</dbReference>
<comment type="caution">
    <text evidence="2">The sequence shown here is derived from an EMBL/GenBank/DDBJ whole genome shotgun (WGS) entry which is preliminary data.</text>
</comment>
<gene>
    <name evidence="2" type="ORF">DDF65_23660</name>
</gene>
<dbReference type="Pfam" id="PF13649">
    <property type="entry name" value="Methyltransf_25"/>
    <property type="match status" value="1"/>
</dbReference>
<dbReference type="Proteomes" id="UP000244913">
    <property type="component" value="Unassembled WGS sequence"/>
</dbReference>
<organism evidence="2 3">
    <name type="scientific">Caulobacter radicis</name>
    <dbReference type="NCBI Taxonomy" id="2172650"/>
    <lineage>
        <taxon>Bacteria</taxon>
        <taxon>Pseudomonadati</taxon>
        <taxon>Pseudomonadota</taxon>
        <taxon>Alphaproteobacteria</taxon>
        <taxon>Caulobacterales</taxon>
        <taxon>Caulobacteraceae</taxon>
        <taxon>Caulobacter</taxon>
    </lineage>
</organism>
<dbReference type="PANTHER" id="PTHR43464:SF89">
    <property type="entry name" value="METHYLTRANSFERASE"/>
    <property type="match status" value="1"/>
</dbReference>
<dbReference type="SUPFAM" id="SSF53335">
    <property type="entry name" value="S-adenosyl-L-methionine-dependent methyltransferases"/>
    <property type="match status" value="1"/>
</dbReference>
<evidence type="ECO:0000313" key="2">
    <source>
        <dbReference type="EMBL" id="PVM71700.1"/>
    </source>
</evidence>
<dbReference type="CDD" id="cd02440">
    <property type="entry name" value="AdoMet_MTases"/>
    <property type="match status" value="1"/>
</dbReference>
<dbReference type="InterPro" id="IPR029063">
    <property type="entry name" value="SAM-dependent_MTases_sf"/>
</dbReference>
<proteinExistence type="predicted"/>
<sequence length="248" mass="27204">MSAWSYDLIAEVYDTDMGSNLAVDDVGYYADLCRAAPGPVLELGCGTGRVTLPLLAAGIDVTGVDRSWPMLRRLARDAVARGLAARCACMDAAALSFTQSFQTVIAPFSMVTYLTDDTALDAMLAGVRALLRPGGRLALDAFAPRDVSAFAEFRQDYDRSHGEGRLARFRRIAPLDGGRNRIERLYRLTAPGQAPREWTTIDTIRPYTENMLIEAGERAGFALDRVDHDYGRRTSDDPDFATVVLTSR</sequence>
<keyword evidence="3" id="KW-1185">Reference proteome</keyword>
<dbReference type="GO" id="GO:0010420">
    <property type="term" value="F:polyprenyldihydroxybenzoate methyltransferase activity"/>
    <property type="evidence" value="ECO:0007669"/>
    <property type="project" value="TreeGrafter"/>
</dbReference>
<dbReference type="PANTHER" id="PTHR43464">
    <property type="entry name" value="METHYLTRANSFERASE"/>
    <property type="match status" value="1"/>
</dbReference>
<evidence type="ECO:0000313" key="3">
    <source>
        <dbReference type="Proteomes" id="UP000244913"/>
    </source>
</evidence>
<evidence type="ECO:0000259" key="1">
    <source>
        <dbReference type="Pfam" id="PF13649"/>
    </source>
</evidence>
<name>A0A2T9IXG0_9CAUL</name>
<accession>A0A2T9IXG0</accession>
<protein>
    <recommendedName>
        <fullName evidence="1">Methyltransferase domain-containing protein</fullName>
    </recommendedName>
</protein>
<dbReference type="Gene3D" id="3.40.50.150">
    <property type="entry name" value="Vaccinia Virus protein VP39"/>
    <property type="match status" value="1"/>
</dbReference>
<reference evidence="2 3" key="1">
    <citation type="submission" date="2018-04" db="EMBL/GenBank/DDBJ databases">
        <title>The genome sequence of Caulobacter sp. 736.</title>
        <authorList>
            <person name="Gao J."/>
            <person name="Sun J."/>
        </authorList>
    </citation>
    <scope>NUCLEOTIDE SEQUENCE [LARGE SCALE GENOMIC DNA]</scope>
    <source>
        <strain evidence="2 3">736</strain>
    </source>
</reference>
<dbReference type="RefSeq" id="WP_116569945.1">
    <property type="nucleotide sequence ID" value="NZ_QDKP01000065.1"/>
</dbReference>
<dbReference type="AlphaFoldDB" id="A0A2T9IXG0"/>